<evidence type="ECO:0000259" key="2">
    <source>
        <dbReference type="SMART" id="SM00226"/>
    </source>
</evidence>
<evidence type="ECO:0000313" key="4">
    <source>
        <dbReference type="Proteomes" id="UP000441585"/>
    </source>
</evidence>
<evidence type="ECO:0000313" key="3">
    <source>
        <dbReference type="EMBL" id="MRX52453.1"/>
    </source>
</evidence>
<dbReference type="Pfam" id="PF01451">
    <property type="entry name" value="LMWPc"/>
    <property type="match status" value="1"/>
</dbReference>
<dbReference type="PANTHER" id="PTHR43428">
    <property type="entry name" value="ARSENATE REDUCTASE"/>
    <property type="match status" value="1"/>
</dbReference>
<proteinExistence type="predicted"/>
<dbReference type="SMART" id="SM00226">
    <property type="entry name" value="LMWPc"/>
    <property type="match status" value="1"/>
</dbReference>
<dbReference type="RefSeq" id="WP_070877155.1">
    <property type="nucleotide sequence ID" value="NZ_CAJFZX010000002.1"/>
</dbReference>
<gene>
    <name evidence="3" type="ORF">GJU41_00590</name>
</gene>
<name>A0A6I2M9E9_9BACI</name>
<dbReference type="SUPFAM" id="SSF52788">
    <property type="entry name" value="Phosphotyrosine protein phosphatases I"/>
    <property type="match status" value="1"/>
</dbReference>
<sequence length="152" mass="17604">MRKPTIYFLSYFNSCRSLIAEAWAKKLFSSKWQIESAGLVTSEVDPACVKAMKEVNMSIEDLESDEIDLELLDRASVVVQMYDYKQEKTPPVQQEGNNVLSWNLPNLSMYTFESDEEEFAYYQELCDDIAMRVKNLYEKIEGKPMNHTASVM</sequence>
<evidence type="ECO:0000256" key="1">
    <source>
        <dbReference type="ARBA" id="ARBA00022849"/>
    </source>
</evidence>
<dbReference type="PANTHER" id="PTHR43428:SF1">
    <property type="entry name" value="ARSENATE REDUCTASE"/>
    <property type="match status" value="1"/>
</dbReference>
<accession>A0A6I2M9E9</accession>
<reference evidence="3 4" key="1">
    <citation type="submission" date="2019-11" db="EMBL/GenBank/DDBJ databases">
        <title>Bacillus idriensis genome.</title>
        <authorList>
            <person name="Konopka E.N."/>
            <person name="Newman J.D."/>
        </authorList>
    </citation>
    <scope>NUCLEOTIDE SEQUENCE [LARGE SCALE GENOMIC DNA]</scope>
    <source>
        <strain evidence="3 4">DSM 19097</strain>
    </source>
</reference>
<dbReference type="EMBL" id="WKKF01000001">
    <property type="protein sequence ID" value="MRX52453.1"/>
    <property type="molecule type" value="Genomic_DNA"/>
</dbReference>
<keyword evidence="4" id="KW-1185">Reference proteome</keyword>
<organism evidence="3 4">
    <name type="scientific">Metabacillus idriensis</name>
    <dbReference type="NCBI Taxonomy" id="324768"/>
    <lineage>
        <taxon>Bacteria</taxon>
        <taxon>Bacillati</taxon>
        <taxon>Bacillota</taxon>
        <taxon>Bacilli</taxon>
        <taxon>Bacillales</taxon>
        <taxon>Bacillaceae</taxon>
        <taxon>Metabacillus</taxon>
    </lineage>
</organism>
<protein>
    <submittedName>
        <fullName evidence="3">Arsenate reductase</fullName>
    </submittedName>
</protein>
<dbReference type="InterPro" id="IPR023485">
    <property type="entry name" value="Ptyr_pPase"/>
</dbReference>
<keyword evidence="1" id="KW-0059">Arsenical resistance</keyword>
<dbReference type="Proteomes" id="UP000441585">
    <property type="component" value="Unassembled WGS sequence"/>
</dbReference>
<feature type="domain" description="Phosphotyrosine protein phosphatase I" evidence="2">
    <location>
        <begin position="4"/>
        <end position="139"/>
    </location>
</feature>
<dbReference type="Gene3D" id="3.40.50.2300">
    <property type="match status" value="1"/>
</dbReference>
<dbReference type="AlphaFoldDB" id="A0A6I2M9E9"/>
<dbReference type="GO" id="GO:0046685">
    <property type="term" value="P:response to arsenic-containing substance"/>
    <property type="evidence" value="ECO:0007669"/>
    <property type="project" value="UniProtKB-KW"/>
</dbReference>
<dbReference type="InterPro" id="IPR036196">
    <property type="entry name" value="Ptyr_pPase_sf"/>
</dbReference>
<comment type="caution">
    <text evidence="3">The sequence shown here is derived from an EMBL/GenBank/DDBJ whole genome shotgun (WGS) entry which is preliminary data.</text>
</comment>